<evidence type="ECO:0000256" key="1">
    <source>
        <dbReference type="ARBA" id="ARBA00004442"/>
    </source>
</evidence>
<dbReference type="Proteomes" id="UP001156694">
    <property type="component" value="Unassembled WGS sequence"/>
</dbReference>
<evidence type="ECO:0000313" key="7">
    <source>
        <dbReference type="Proteomes" id="UP001156694"/>
    </source>
</evidence>
<comment type="caution">
    <text evidence="6">The sequence shown here is derived from an EMBL/GenBank/DDBJ whole genome shotgun (WGS) entry which is preliminary data.</text>
</comment>
<feature type="domain" description="OmpA-like" evidence="5">
    <location>
        <begin position="93"/>
        <end position="210"/>
    </location>
</feature>
<evidence type="ECO:0000259" key="5">
    <source>
        <dbReference type="PROSITE" id="PS51123"/>
    </source>
</evidence>
<keyword evidence="7" id="KW-1185">Reference proteome</keyword>
<evidence type="ECO:0000256" key="3">
    <source>
        <dbReference type="ARBA" id="ARBA00023237"/>
    </source>
</evidence>
<comment type="subcellular location">
    <subcellularLocation>
        <location evidence="1">Cell outer membrane</location>
    </subcellularLocation>
</comment>
<dbReference type="Pfam" id="PF00691">
    <property type="entry name" value="OmpA"/>
    <property type="match status" value="1"/>
</dbReference>
<evidence type="ECO:0000256" key="2">
    <source>
        <dbReference type="ARBA" id="ARBA00023136"/>
    </source>
</evidence>
<dbReference type="EMBL" id="BSNN01000004">
    <property type="protein sequence ID" value="GLQ35239.1"/>
    <property type="molecule type" value="Genomic_DNA"/>
</dbReference>
<dbReference type="Gene3D" id="3.30.1330.60">
    <property type="entry name" value="OmpA-like domain"/>
    <property type="match status" value="1"/>
</dbReference>
<dbReference type="InterPro" id="IPR036737">
    <property type="entry name" value="OmpA-like_sf"/>
</dbReference>
<keyword evidence="3" id="KW-0998">Cell outer membrane</keyword>
<dbReference type="InterPro" id="IPR006665">
    <property type="entry name" value="OmpA-like"/>
</dbReference>
<dbReference type="PRINTS" id="PR01021">
    <property type="entry name" value="OMPADOMAIN"/>
</dbReference>
<keyword evidence="2 4" id="KW-0472">Membrane</keyword>
<dbReference type="InterPro" id="IPR006664">
    <property type="entry name" value="OMP_bac"/>
</dbReference>
<reference evidence="7" key="1">
    <citation type="journal article" date="2019" name="Int. J. Syst. Evol. Microbiol.">
        <title>The Global Catalogue of Microorganisms (GCM) 10K type strain sequencing project: providing services to taxonomists for standard genome sequencing and annotation.</title>
        <authorList>
            <consortium name="The Broad Institute Genomics Platform"/>
            <consortium name="The Broad Institute Genome Sequencing Center for Infectious Disease"/>
            <person name="Wu L."/>
            <person name="Ma J."/>
        </authorList>
    </citation>
    <scope>NUCLEOTIDE SEQUENCE [LARGE SCALE GENOMIC DNA]</scope>
    <source>
        <strain evidence="7">NBRC 110140</strain>
    </source>
</reference>
<dbReference type="PANTHER" id="PTHR30329">
    <property type="entry name" value="STATOR ELEMENT OF FLAGELLAR MOTOR COMPLEX"/>
    <property type="match status" value="1"/>
</dbReference>
<evidence type="ECO:0000313" key="6">
    <source>
        <dbReference type="EMBL" id="GLQ35239.1"/>
    </source>
</evidence>
<evidence type="ECO:0000256" key="4">
    <source>
        <dbReference type="PROSITE-ProRule" id="PRU00473"/>
    </source>
</evidence>
<protein>
    <submittedName>
        <fullName evidence="6">Membrane protein</fullName>
    </submittedName>
</protein>
<name>A0ABQ5VVR8_9RHOB</name>
<dbReference type="PANTHER" id="PTHR30329:SF21">
    <property type="entry name" value="LIPOPROTEIN YIAD-RELATED"/>
    <property type="match status" value="1"/>
</dbReference>
<dbReference type="RefSeq" id="WP_284377436.1">
    <property type="nucleotide sequence ID" value="NZ_BSNN01000004.1"/>
</dbReference>
<dbReference type="SUPFAM" id="SSF103088">
    <property type="entry name" value="OmpA-like"/>
    <property type="match status" value="1"/>
</dbReference>
<accession>A0ABQ5VVR8</accession>
<dbReference type="PROSITE" id="PS51257">
    <property type="entry name" value="PROKAR_LIPOPROTEIN"/>
    <property type="match status" value="1"/>
</dbReference>
<gene>
    <name evidence="6" type="ORF">GCM10007939_15220</name>
</gene>
<proteinExistence type="predicted"/>
<dbReference type="InterPro" id="IPR050330">
    <property type="entry name" value="Bact_OuterMem_StrucFunc"/>
</dbReference>
<sequence length="210" mass="22353">MATVLKTVSIATLSAIALVACTEEPDKAQKGAAIGAGIGLISGILTDDDSNGKIKRTLAGAAIGGLIGNELDKQEEELRSSLNGTGVEINRVGGQLVVTLPEDITFDTDSTVLRPSLQNVMIELSQSLNKYPDTVIDLVGHTDNVGSTAYNQNLSTRRAQAVQSELIFNGVSSERIRAYGRSEQMPIASNDTFEGRAANRRVEIIITPRQ</sequence>
<organism evidence="6 7">
    <name type="scientific">Amylibacter marinus</name>
    <dbReference type="NCBI Taxonomy" id="1475483"/>
    <lineage>
        <taxon>Bacteria</taxon>
        <taxon>Pseudomonadati</taxon>
        <taxon>Pseudomonadota</taxon>
        <taxon>Alphaproteobacteria</taxon>
        <taxon>Rhodobacterales</taxon>
        <taxon>Paracoccaceae</taxon>
        <taxon>Amylibacter</taxon>
    </lineage>
</organism>
<dbReference type="PROSITE" id="PS51123">
    <property type="entry name" value="OMPA_2"/>
    <property type="match status" value="1"/>
</dbReference>
<dbReference type="CDD" id="cd07185">
    <property type="entry name" value="OmpA_C-like"/>
    <property type="match status" value="1"/>
</dbReference>